<dbReference type="EMBL" id="JPME01000044">
    <property type="protein sequence ID" value="KEZ86494.1"/>
    <property type="molecule type" value="Genomic_DNA"/>
</dbReference>
<dbReference type="OrthoDB" id="119203at2"/>
<name>A0A084JC10_9FIRM</name>
<comment type="caution">
    <text evidence="6">The sequence shown here is derived from an EMBL/GenBank/DDBJ whole genome shotgun (WGS) entry which is preliminary data.</text>
</comment>
<reference evidence="6 7" key="1">
    <citation type="submission" date="2014-07" db="EMBL/GenBank/DDBJ databases">
        <title>Draft genome of Clostridium celerecrescens 152B isolated from sediments associated with methane hydrate from Krishna Godavari basin.</title>
        <authorList>
            <person name="Honkalas V.S."/>
            <person name="Dabir A.P."/>
            <person name="Arora P."/>
            <person name="Dhakephalkar P.K."/>
        </authorList>
    </citation>
    <scope>NUCLEOTIDE SEQUENCE [LARGE SCALE GENOMIC DNA]</scope>
    <source>
        <strain evidence="6 7">152B</strain>
    </source>
</reference>
<dbReference type="AlphaFoldDB" id="A0A084JC10"/>
<accession>A0A084JC10</accession>
<dbReference type="Pfam" id="PF03466">
    <property type="entry name" value="LysR_substrate"/>
    <property type="match status" value="1"/>
</dbReference>
<proteinExistence type="inferred from homology"/>
<evidence type="ECO:0000259" key="5">
    <source>
        <dbReference type="PROSITE" id="PS50931"/>
    </source>
</evidence>
<keyword evidence="7" id="KW-1185">Reference proteome</keyword>
<sequence length="299" mass="34227">MNIHNLKMFIKIVESGSISKTAEQMNISQSALSQQLRVMEQEFSARLFERNYQGVIPTHIGMIVYNRALEILSSYDRLLVDITNAQNQNKTVHILASPCVYSYALPCTFYHVKNKYPEYTLNMEMMSSRIIEEKISKGVADMGIIIGKPKDKSLSAKKVFTDRVFLVAGEKMKVPSQLDCQDLYQYPLLMLVKAQKTRQVLDKMLNKNGVRINQLHIPYALESTESIKLSAINGFGLAFLPYMAIKKELYNKQLRIVECPCLEFDNEYYSIKNGASVPLNYESSKLIKYMEAILKETIC</sequence>
<dbReference type="Gene3D" id="1.10.10.10">
    <property type="entry name" value="Winged helix-like DNA-binding domain superfamily/Winged helix DNA-binding domain"/>
    <property type="match status" value="1"/>
</dbReference>
<dbReference type="STRING" id="29354.IO98_22830"/>
<keyword evidence="2" id="KW-0805">Transcription regulation</keyword>
<dbReference type="Pfam" id="PF00126">
    <property type="entry name" value="HTH_1"/>
    <property type="match status" value="1"/>
</dbReference>
<organism evidence="6 7">
    <name type="scientific">Lacrimispora celerecrescens</name>
    <dbReference type="NCBI Taxonomy" id="29354"/>
    <lineage>
        <taxon>Bacteria</taxon>
        <taxon>Bacillati</taxon>
        <taxon>Bacillota</taxon>
        <taxon>Clostridia</taxon>
        <taxon>Lachnospirales</taxon>
        <taxon>Lachnospiraceae</taxon>
        <taxon>Lacrimispora</taxon>
    </lineage>
</organism>
<dbReference type="InterPro" id="IPR036390">
    <property type="entry name" value="WH_DNA-bd_sf"/>
</dbReference>
<dbReference type="InterPro" id="IPR005119">
    <property type="entry name" value="LysR_subst-bd"/>
</dbReference>
<feature type="domain" description="HTH lysR-type" evidence="5">
    <location>
        <begin position="1"/>
        <end position="58"/>
    </location>
</feature>
<evidence type="ECO:0000313" key="6">
    <source>
        <dbReference type="EMBL" id="KEZ86494.1"/>
    </source>
</evidence>
<dbReference type="PRINTS" id="PR00039">
    <property type="entry name" value="HTHLYSR"/>
</dbReference>
<dbReference type="SUPFAM" id="SSF53850">
    <property type="entry name" value="Periplasmic binding protein-like II"/>
    <property type="match status" value="1"/>
</dbReference>
<dbReference type="Proteomes" id="UP000028525">
    <property type="component" value="Unassembled WGS sequence"/>
</dbReference>
<dbReference type="GO" id="GO:0000976">
    <property type="term" value="F:transcription cis-regulatory region binding"/>
    <property type="evidence" value="ECO:0007669"/>
    <property type="project" value="TreeGrafter"/>
</dbReference>
<dbReference type="RefSeq" id="WP_038284841.1">
    <property type="nucleotide sequence ID" value="NZ_JPME01000044.1"/>
</dbReference>
<dbReference type="InterPro" id="IPR000847">
    <property type="entry name" value="LysR_HTH_N"/>
</dbReference>
<gene>
    <name evidence="6" type="ORF">IO98_22830</name>
</gene>
<dbReference type="GO" id="GO:0003700">
    <property type="term" value="F:DNA-binding transcription factor activity"/>
    <property type="evidence" value="ECO:0007669"/>
    <property type="project" value="InterPro"/>
</dbReference>
<dbReference type="PANTHER" id="PTHR30126">
    <property type="entry name" value="HTH-TYPE TRANSCRIPTIONAL REGULATOR"/>
    <property type="match status" value="1"/>
</dbReference>
<protein>
    <recommendedName>
        <fullName evidence="5">HTH lysR-type domain-containing protein</fullName>
    </recommendedName>
</protein>
<evidence type="ECO:0000256" key="4">
    <source>
        <dbReference type="ARBA" id="ARBA00023163"/>
    </source>
</evidence>
<evidence type="ECO:0000313" key="7">
    <source>
        <dbReference type="Proteomes" id="UP000028525"/>
    </source>
</evidence>
<evidence type="ECO:0000256" key="2">
    <source>
        <dbReference type="ARBA" id="ARBA00023015"/>
    </source>
</evidence>
<dbReference type="PANTHER" id="PTHR30126:SF64">
    <property type="entry name" value="HTH-TYPE TRANSCRIPTIONAL REGULATOR CITR"/>
    <property type="match status" value="1"/>
</dbReference>
<evidence type="ECO:0000256" key="3">
    <source>
        <dbReference type="ARBA" id="ARBA00023125"/>
    </source>
</evidence>
<comment type="similarity">
    <text evidence="1">Belongs to the LysR transcriptional regulatory family.</text>
</comment>
<keyword evidence="4" id="KW-0804">Transcription</keyword>
<dbReference type="PROSITE" id="PS50931">
    <property type="entry name" value="HTH_LYSR"/>
    <property type="match status" value="1"/>
</dbReference>
<keyword evidence="3" id="KW-0238">DNA-binding</keyword>
<evidence type="ECO:0000256" key="1">
    <source>
        <dbReference type="ARBA" id="ARBA00009437"/>
    </source>
</evidence>
<dbReference type="Gene3D" id="3.40.190.290">
    <property type="match status" value="1"/>
</dbReference>
<dbReference type="SUPFAM" id="SSF46785">
    <property type="entry name" value="Winged helix' DNA-binding domain"/>
    <property type="match status" value="1"/>
</dbReference>
<dbReference type="InterPro" id="IPR036388">
    <property type="entry name" value="WH-like_DNA-bd_sf"/>
</dbReference>